<evidence type="ECO:0000256" key="5">
    <source>
        <dbReference type="ARBA" id="ARBA00023034"/>
    </source>
</evidence>
<comment type="similarity">
    <text evidence="2">Belongs to the glycosyltransferase 47 family.</text>
</comment>
<dbReference type="GeneID" id="111013708"/>
<gene>
    <name evidence="10" type="primary">LOC111013708</name>
</gene>
<evidence type="ECO:0000256" key="7">
    <source>
        <dbReference type="SAM" id="SignalP"/>
    </source>
</evidence>
<dbReference type="Pfam" id="PF03016">
    <property type="entry name" value="Exostosin_GT47"/>
    <property type="match status" value="1"/>
</dbReference>
<keyword evidence="9" id="KW-1185">Reference proteome</keyword>
<feature type="chain" id="PRO_5027086083" evidence="7">
    <location>
        <begin position="26"/>
        <end position="511"/>
    </location>
</feature>
<proteinExistence type="inferred from homology"/>
<feature type="region of interest" description="Disordered" evidence="6">
    <location>
        <begin position="30"/>
        <end position="53"/>
    </location>
</feature>
<reference evidence="10" key="1">
    <citation type="submission" date="2025-08" db="UniProtKB">
        <authorList>
            <consortium name="RefSeq"/>
        </authorList>
    </citation>
    <scope>IDENTIFICATION</scope>
    <source>
        <strain evidence="10">OHB3-1</strain>
    </source>
</reference>
<keyword evidence="4" id="KW-0735">Signal-anchor</keyword>
<sequence length="511" mass="58145">MKLPISVLPLIALTCLLVFLGPRFSSEWGSASSETEDFRSNTTAPPQPDQTVEKKRLQPPISYYSVSNHSVFSSSPPPPQPINEKQNSVLQIPNTTVNEGLGETAINEVRRNVSSDGAAVKARRQREFTKLERIEAGLRRARAAIREAKFQNQTQDPDFVPAGPMYWNAKAFHRSYLEMEKELKIFVYEEGEPPLFHNGPCKSIYSTEGNFINAIEMDSRFRTKDPDKANLFFLPVSVAMLVRFVYVSNSHDFSPIRHTVVDYVNVIGTKHPFWNRTLGADHFMLSCHDWGPEASKSVPHLYKNSIRVLCNANTSEGFNPSKDVSFPEINLQTGFLTGFLGGPSPSRRPILAFFAGGLHGPIRPILIQQWENRDDDIRVHQYLPKGVSYMEMMRKSKFCLCPSGYEVASPRIVEAIYTGCVPVLISDHYVPPFSDVLNWKSFSVQVPVRDIPNLKTILTGISTRQYLRMYRRVVNVRRHFEVNSPAKRFDVYHMILHSVWLRRLNLGVRQS</sequence>
<dbReference type="GO" id="GO:0000139">
    <property type="term" value="C:Golgi membrane"/>
    <property type="evidence" value="ECO:0007669"/>
    <property type="project" value="UniProtKB-SubCell"/>
</dbReference>
<evidence type="ECO:0000313" key="10">
    <source>
        <dbReference type="RefSeq" id="XP_022143906.1"/>
    </source>
</evidence>
<dbReference type="SUPFAM" id="SSF53756">
    <property type="entry name" value="UDP-Glycosyltransferase/glycogen phosphorylase"/>
    <property type="match status" value="1"/>
</dbReference>
<keyword evidence="3" id="KW-0328">Glycosyltransferase</keyword>
<organism evidence="9 10">
    <name type="scientific">Momordica charantia</name>
    <name type="common">Bitter gourd</name>
    <name type="synonym">Balsam pear</name>
    <dbReference type="NCBI Taxonomy" id="3673"/>
    <lineage>
        <taxon>Eukaryota</taxon>
        <taxon>Viridiplantae</taxon>
        <taxon>Streptophyta</taxon>
        <taxon>Embryophyta</taxon>
        <taxon>Tracheophyta</taxon>
        <taxon>Spermatophyta</taxon>
        <taxon>Magnoliopsida</taxon>
        <taxon>eudicotyledons</taxon>
        <taxon>Gunneridae</taxon>
        <taxon>Pentapetalae</taxon>
        <taxon>rosids</taxon>
        <taxon>fabids</taxon>
        <taxon>Cucurbitales</taxon>
        <taxon>Cucurbitaceae</taxon>
        <taxon>Momordiceae</taxon>
        <taxon>Momordica</taxon>
    </lineage>
</organism>
<dbReference type="InterPro" id="IPR040911">
    <property type="entry name" value="Exostosin_GT47"/>
</dbReference>
<dbReference type="Proteomes" id="UP000504603">
    <property type="component" value="Unplaced"/>
</dbReference>
<evidence type="ECO:0000256" key="1">
    <source>
        <dbReference type="ARBA" id="ARBA00004323"/>
    </source>
</evidence>
<dbReference type="PANTHER" id="PTHR11062:SF207">
    <property type="entry name" value="OS07G0188700 PROTEIN"/>
    <property type="match status" value="1"/>
</dbReference>
<keyword evidence="4" id="KW-0812">Transmembrane</keyword>
<keyword evidence="5" id="KW-0333">Golgi apparatus</keyword>
<dbReference type="PANTHER" id="PTHR11062">
    <property type="entry name" value="EXOSTOSIN HEPARAN SULFATE GLYCOSYLTRANSFERASE -RELATED"/>
    <property type="match status" value="1"/>
</dbReference>
<evidence type="ECO:0000256" key="2">
    <source>
        <dbReference type="ARBA" id="ARBA00010271"/>
    </source>
</evidence>
<accession>A0A6J1CRQ2</accession>
<comment type="subcellular location">
    <subcellularLocation>
        <location evidence="1">Golgi apparatus membrane</location>
        <topology evidence="1">Single-pass type II membrane protein</topology>
    </subcellularLocation>
</comment>
<dbReference type="AlphaFoldDB" id="A0A6J1CRQ2"/>
<protein>
    <submittedName>
        <fullName evidence="10">Probable glycosyltransferase At5g03795</fullName>
    </submittedName>
</protein>
<dbReference type="OrthoDB" id="1924787at2759"/>
<evidence type="ECO:0000256" key="3">
    <source>
        <dbReference type="ARBA" id="ARBA00022676"/>
    </source>
</evidence>
<keyword evidence="3" id="KW-0808">Transferase</keyword>
<dbReference type="KEGG" id="mcha:111013708"/>
<feature type="signal peptide" evidence="7">
    <location>
        <begin position="1"/>
        <end position="25"/>
    </location>
</feature>
<keyword evidence="7" id="KW-0732">Signal</keyword>
<evidence type="ECO:0000259" key="8">
    <source>
        <dbReference type="Pfam" id="PF03016"/>
    </source>
</evidence>
<dbReference type="RefSeq" id="XP_022143906.1">
    <property type="nucleotide sequence ID" value="XM_022288214.1"/>
</dbReference>
<name>A0A6J1CRQ2_MOMCH</name>
<dbReference type="InterPro" id="IPR004263">
    <property type="entry name" value="Exostosin"/>
</dbReference>
<feature type="domain" description="Exostosin GT47" evidence="8">
    <location>
        <begin position="180"/>
        <end position="459"/>
    </location>
</feature>
<evidence type="ECO:0000313" key="9">
    <source>
        <dbReference type="Proteomes" id="UP000504603"/>
    </source>
</evidence>
<evidence type="ECO:0000256" key="4">
    <source>
        <dbReference type="ARBA" id="ARBA00022968"/>
    </source>
</evidence>
<dbReference type="GO" id="GO:0016757">
    <property type="term" value="F:glycosyltransferase activity"/>
    <property type="evidence" value="ECO:0007669"/>
    <property type="project" value="UniProtKB-KW"/>
</dbReference>
<evidence type="ECO:0000256" key="6">
    <source>
        <dbReference type="SAM" id="MobiDB-lite"/>
    </source>
</evidence>